<proteinExistence type="predicted"/>
<dbReference type="AlphaFoldDB" id="A0A0L8FT29"/>
<accession>A0A0L8FT29</accession>
<evidence type="ECO:0000313" key="1">
    <source>
        <dbReference type="EMBL" id="KOF67798.1"/>
    </source>
</evidence>
<sequence>MELFQVYNNMIWRDIQLLNNLIIVTHIETFYIRSCDHSTSRSSLILSIKILTSPHSLHLILSSFYLHVYYLCVRICISVCMCRCMSLVQLDLSFL</sequence>
<gene>
    <name evidence="1" type="ORF">OCBIM_22008825mg</name>
</gene>
<protein>
    <submittedName>
        <fullName evidence="1">Uncharacterized protein</fullName>
    </submittedName>
</protein>
<reference evidence="1" key="1">
    <citation type="submission" date="2015-07" db="EMBL/GenBank/DDBJ databases">
        <title>MeaNS - Measles Nucleotide Surveillance Program.</title>
        <authorList>
            <person name="Tran T."/>
            <person name="Druce J."/>
        </authorList>
    </citation>
    <scope>NUCLEOTIDE SEQUENCE</scope>
    <source>
        <strain evidence="1">UCB-OBI-ISO-001</strain>
        <tissue evidence="1">Gonad</tissue>
    </source>
</reference>
<organism evidence="1">
    <name type="scientific">Octopus bimaculoides</name>
    <name type="common">California two-spotted octopus</name>
    <dbReference type="NCBI Taxonomy" id="37653"/>
    <lineage>
        <taxon>Eukaryota</taxon>
        <taxon>Metazoa</taxon>
        <taxon>Spiralia</taxon>
        <taxon>Lophotrochozoa</taxon>
        <taxon>Mollusca</taxon>
        <taxon>Cephalopoda</taxon>
        <taxon>Coleoidea</taxon>
        <taxon>Octopodiformes</taxon>
        <taxon>Octopoda</taxon>
        <taxon>Incirrata</taxon>
        <taxon>Octopodidae</taxon>
        <taxon>Octopus</taxon>
    </lineage>
</organism>
<dbReference type="EMBL" id="KQ426780">
    <property type="protein sequence ID" value="KOF67798.1"/>
    <property type="molecule type" value="Genomic_DNA"/>
</dbReference>
<name>A0A0L8FT29_OCTBM</name>